<protein>
    <submittedName>
        <fullName evidence="2">Uncharacterized protein LOC105429828 isoform X1</fullName>
    </submittedName>
</protein>
<accession>A0A8N1S797</accession>
<dbReference type="PANTHER" id="PTHR21398">
    <property type="entry name" value="AGAP007094-PA"/>
    <property type="match status" value="1"/>
</dbReference>
<gene>
    <name evidence="2" type="primary">LOC105429828</name>
</gene>
<dbReference type="Pfam" id="PF07841">
    <property type="entry name" value="DM4_12"/>
    <property type="match status" value="1"/>
</dbReference>
<organism evidence="1 2">
    <name type="scientific">Pogonomyrmex barbatus</name>
    <name type="common">red harvester ant</name>
    <dbReference type="NCBI Taxonomy" id="144034"/>
    <lineage>
        <taxon>Eukaryota</taxon>
        <taxon>Metazoa</taxon>
        <taxon>Ecdysozoa</taxon>
        <taxon>Arthropoda</taxon>
        <taxon>Hexapoda</taxon>
        <taxon>Insecta</taxon>
        <taxon>Pterygota</taxon>
        <taxon>Neoptera</taxon>
        <taxon>Endopterygota</taxon>
        <taxon>Hymenoptera</taxon>
        <taxon>Apocrita</taxon>
        <taxon>Aculeata</taxon>
        <taxon>Formicoidea</taxon>
        <taxon>Formicidae</taxon>
        <taxon>Myrmicinae</taxon>
        <taxon>Pogonomyrmex</taxon>
    </lineage>
</organism>
<dbReference type="Proteomes" id="UP000504615">
    <property type="component" value="Unplaced"/>
</dbReference>
<dbReference type="SMART" id="SM00718">
    <property type="entry name" value="DM4_12"/>
    <property type="match status" value="1"/>
</dbReference>
<keyword evidence="1" id="KW-1185">Reference proteome</keyword>
<name>A0A8N1S797_9HYME</name>
<dbReference type="OrthoDB" id="6358587at2759"/>
<evidence type="ECO:0000313" key="1">
    <source>
        <dbReference type="Proteomes" id="UP000504615"/>
    </source>
</evidence>
<proteinExistence type="predicted"/>
<dbReference type="RefSeq" id="XP_025074759.1">
    <property type="nucleotide sequence ID" value="XM_025218974.1"/>
</dbReference>
<dbReference type="GeneID" id="105429828"/>
<dbReference type="InterPro" id="IPR006631">
    <property type="entry name" value="DM4_12"/>
</dbReference>
<dbReference type="PANTHER" id="PTHR21398:SF11">
    <property type="entry name" value="HDC15381-RELATED"/>
    <property type="match status" value="1"/>
</dbReference>
<sequence length="218" mass="25382">MHHSCNEFTVLSVVRLKFAMARKVFLLSFLILYSWRSVSSASRSRRQMLYPPPIVYPYGGTFKLVVGFAVPVQLSGRILVYGQNFQFQYLLPQNATFFTEFFENASSSRRRRESVSWDERMTVYRLLEKEFDRRGVNGKECMKKDICEAATMSLENEGLVEELLHLLLTPQQRNDSSLDSEYIQALQFGQRNHDCSRIYNSCPFGQGILDQISEIMYH</sequence>
<dbReference type="AlphaFoldDB" id="A0A8N1S797"/>
<evidence type="ECO:0000313" key="2">
    <source>
        <dbReference type="RefSeq" id="XP_025074759.1"/>
    </source>
</evidence>
<reference evidence="2" key="1">
    <citation type="submission" date="2025-08" db="UniProtKB">
        <authorList>
            <consortium name="RefSeq"/>
        </authorList>
    </citation>
    <scope>IDENTIFICATION</scope>
</reference>